<feature type="compositionally biased region" description="Low complexity" evidence="2">
    <location>
        <begin position="658"/>
        <end position="684"/>
    </location>
</feature>
<feature type="compositionally biased region" description="Basic and acidic residues" evidence="2">
    <location>
        <begin position="641"/>
        <end position="657"/>
    </location>
</feature>
<keyword evidence="5" id="KW-1185">Reference proteome</keyword>
<feature type="region of interest" description="Disordered" evidence="2">
    <location>
        <begin position="214"/>
        <end position="271"/>
    </location>
</feature>
<feature type="domain" description="Kri1-like C-terminal" evidence="3">
    <location>
        <begin position="542"/>
        <end position="616"/>
    </location>
</feature>
<feature type="compositionally biased region" description="Acidic residues" evidence="2">
    <location>
        <begin position="515"/>
        <end position="524"/>
    </location>
</feature>
<organism evidence="4 5">
    <name type="scientific">Astrephomene gubernaculifera</name>
    <dbReference type="NCBI Taxonomy" id="47775"/>
    <lineage>
        <taxon>Eukaryota</taxon>
        <taxon>Viridiplantae</taxon>
        <taxon>Chlorophyta</taxon>
        <taxon>core chlorophytes</taxon>
        <taxon>Chlorophyceae</taxon>
        <taxon>CS clade</taxon>
        <taxon>Chlamydomonadales</taxon>
        <taxon>Astrephomenaceae</taxon>
        <taxon>Astrephomene</taxon>
    </lineage>
</organism>
<dbReference type="GO" id="GO:0005730">
    <property type="term" value="C:nucleolus"/>
    <property type="evidence" value="ECO:0007669"/>
    <property type="project" value="TreeGrafter"/>
</dbReference>
<feature type="region of interest" description="Disordered" evidence="2">
    <location>
        <begin position="1"/>
        <end position="24"/>
    </location>
</feature>
<dbReference type="EMBL" id="BMAR01000001">
    <property type="protein sequence ID" value="GFR40096.1"/>
    <property type="molecule type" value="Genomic_DNA"/>
</dbReference>
<feature type="compositionally biased region" description="Acidic residues" evidence="2">
    <location>
        <begin position="126"/>
        <end position="141"/>
    </location>
</feature>
<sequence>MSENKRRKKNLLDDEDAEADGATDLSIRVNKEYATRFEHNKRREELHRLQAKYPEEAEKLARKIAREAAIAAGQEPPPLGDDDSSEEEEDDGEIPVDTEAKIFETLMRIRRKDPAIYQKDVKFFDDEGEEGQGGGGEEEEEGGSKKPKSAKAKPVFLKDLIAKQALEYGPGGDSSDEEEQGGGAKREGARKPKAYDAEQEDLRKAFLEAAEDAVVAEAEEGPGGVLRLRAREEASGGEESEESEEQEADPEAKRKKGGQKGGQKGEGQGQFQQLIEAYFGSEGELHPDDKFLKEYILNKGWVDRDDDYVPSYREVVGEEEEEDGGAGVDDEEDEAYLRQMDAFEAKYNFRFEEPGADRIVTHPRVVEGTIRKPDDKRKRQRDAKKQRLEEAEEAAREEVKRLKNLKKQEIESKLDKLRNVAGAAAPTAASLDDVLEGDFDPEEWDKKMAAAFDDDYYDAEEELEGLQEDLNLLGSDMEDSSEEEAEGSGDGGEEGDGEKPVRFSTLRKKLKEVDALSEEPEGEEEGKKRKADPEMAARQRAELQRLLEEYYKLDYEDNVGGIKTRFKYREVPASTFGLSVDDILRLDDKSLNQVAGMKRLAPYREDIEKQRPNYKALEMIKGEKAQLKQHRRQHWKKDRQKFRDGGRQGGQRDKAAEAGEAAGVGPGSAAADGSGDAAAGQQRSGDARKEDRKDRKATQRSRDGGENAGPGPGSQAAGAAKGGREGKKQQGGKPHGKEREQRQVDPAQARLASYAVPTLKKDSGWARDGQGLAGRKRKRDDKQQGKQSGGTAEPSDGPQMSRAQKKNLKRTMKRAEKRQAGPADA</sequence>
<feature type="compositionally biased region" description="Gly residues" evidence="2">
    <location>
        <begin position="259"/>
        <end position="268"/>
    </location>
</feature>
<evidence type="ECO:0000313" key="4">
    <source>
        <dbReference type="EMBL" id="GFR40096.1"/>
    </source>
</evidence>
<dbReference type="Pfam" id="PF12936">
    <property type="entry name" value="Kri1_C"/>
    <property type="match status" value="1"/>
</dbReference>
<dbReference type="InterPro" id="IPR024626">
    <property type="entry name" value="Kri1-like_C"/>
</dbReference>
<dbReference type="GO" id="GO:0030686">
    <property type="term" value="C:90S preribosome"/>
    <property type="evidence" value="ECO:0007669"/>
    <property type="project" value="TreeGrafter"/>
</dbReference>
<feature type="region of interest" description="Disordered" evidence="2">
    <location>
        <begin position="120"/>
        <end position="197"/>
    </location>
</feature>
<dbReference type="PANTHER" id="PTHR14490">
    <property type="entry name" value="ZINC FINGER, ZZ TYPE"/>
    <property type="match status" value="1"/>
</dbReference>
<feature type="region of interest" description="Disordered" evidence="2">
    <location>
        <begin position="617"/>
        <end position="825"/>
    </location>
</feature>
<feature type="compositionally biased region" description="Basic and acidic residues" evidence="2">
    <location>
        <begin position="685"/>
        <end position="705"/>
    </location>
</feature>
<feature type="compositionally biased region" description="Basic residues" evidence="2">
    <location>
        <begin position="627"/>
        <end position="640"/>
    </location>
</feature>
<feature type="region of interest" description="Disordered" evidence="2">
    <location>
        <begin position="360"/>
        <end position="396"/>
    </location>
</feature>
<name>A0AAD3DHI4_9CHLO</name>
<reference evidence="4 5" key="1">
    <citation type="journal article" date="2021" name="Sci. Rep.">
        <title>Genome sequencing of the multicellular alga Astrephomene provides insights into convergent evolution of germ-soma differentiation.</title>
        <authorList>
            <person name="Yamashita S."/>
            <person name="Yamamoto K."/>
            <person name="Matsuzaki R."/>
            <person name="Suzuki S."/>
            <person name="Yamaguchi H."/>
            <person name="Hirooka S."/>
            <person name="Minakuchi Y."/>
            <person name="Miyagishima S."/>
            <person name="Kawachi M."/>
            <person name="Toyoda A."/>
            <person name="Nozaki H."/>
        </authorList>
    </citation>
    <scope>NUCLEOTIDE SEQUENCE [LARGE SCALE GENOMIC DNA]</scope>
    <source>
        <strain evidence="4 5">NIES-4017</strain>
    </source>
</reference>
<evidence type="ECO:0000313" key="5">
    <source>
        <dbReference type="Proteomes" id="UP001054857"/>
    </source>
</evidence>
<feature type="compositionally biased region" description="Acidic residues" evidence="2">
    <location>
        <begin position="476"/>
        <end position="496"/>
    </location>
</feature>
<accession>A0AAD3DHI4</accession>
<feature type="region of interest" description="Disordered" evidence="2">
    <location>
        <begin position="64"/>
        <end position="99"/>
    </location>
</feature>
<feature type="compositionally biased region" description="Basic and acidic residues" evidence="2">
    <location>
        <begin position="525"/>
        <end position="537"/>
    </location>
</feature>
<proteinExistence type="inferred from homology"/>
<evidence type="ECO:0000256" key="1">
    <source>
        <dbReference type="ARBA" id="ARBA00007473"/>
    </source>
</evidence>
<dbReference type="PANTHER" id="PTHR14490:SF5">
    <property type="entry name" value="PROTEIN KRI1 HOMOLOG"/>
    <property type="match status" value="1"/>
</dbReference>
<feature type="region of interest" description="Disordered" evidence="2">
    <location>
        <begin position="458"/>
        <end position="537"/>
    </location>
</feature>
<feature type="compositionally biased region" description="Acidic residues" evidence="2">
    <location>
        <begin position="235"/>
        <end position="249"/>
    </location>
</feature>
<dbReference type="AlphaFoldDB" id="A0AAD3DHI4"/>
<feature type="compositionally biased region" description="Basic residues" evidence="2">
    <location>
        <begin position="803"/>
        <end position="812"/>
    </location>
</feature>
<evidence type="ECO:0000256" key="2">
    <source>
        <dbReference type="SAM" id="MobiDB-lite"/>
    </source>
</evidence>
<dbReference type="InterPro" id="IPR018034">
    <property type="entry name" value="Kri1"/>
</dbReference>
<protein>
    <recommendedName>
        <fullName evidence="3">Kri1-like C-terminal domain-containing protein</fullName>
    </recommendedName>
</protein>
<dbReference type="Proteomes" id="UP001054857">
    <property type="component" value="Unassembled WGS sequence"/>
</dbReference>
<feature type="compositionally biased region" description="Acidic residues" evidence="2">
    <location>
        <begin position="80"/>
        <end position="96"/>
    </location>
</feature>
<feature type="compositionally biased region" description="Acidic residues" evidence="2">
    <location>
        <begin position="458"/>
        <end position="467"/>
    </location>
</feature>
<gene>
    <name evidence="4" type="ORF">Agub_g644</name>
</gene>
<feature type="compositionally biased region" description="Basic and acidic residues" evidence="2">
    <location>
        <begin position="184"/>
        <end position="197"/>
    </location>
</feature>
<comment type="similarity">
    <text evidence="1">Belongs to the KRI1 family.</text>
</comment>
<feature type="compositionally biased region" description="Basic and acidic residues" evidence="2">
    <location>
        <begin position="369"/>
        <end position="396"/>
    </location>
</feature>
<dbReference type="GO" id="GO:0000447">
    <property type="term" value="P:endonucleolytic cleavage in ITS1 to separate SSU-rRNA from 5.8S rRNA and LSU-rRNA from tricistronic rRNA transcript (SSU-rRNA, 5.8S rRNA, LSU-rRNA)"/>
    <property type="evidence" value="ECO:0007669"/>
    <property type="project" value="TreeGrafter"/>
</dbReference>
<comment type="caution">
    <text evidence="4">The sequence shown here is derived from an EMBL/GenBank/DDBJ whole genome shotgun (WGS) entry which is preliminary data.</text>
</comment>
<evidence type="ECO:0000259" key="3">
    <source>
        <dbReference type="Pfam" id="PF12936"/>
    </source>
</evidence>
<dbReference type="Pfam" id="PF05178">
    <property type="entry name" value="Kri1"/>
    <property type="match status" value="1"/>
</dbReference>